<accession>A0AAN8UQL4</accession>
<dbReference type="EMBL" id="JBAMMX010000025">
    <property type="protein sequence ID" value="KAK6914827.1"/>
    <property type="molecule type" value="Genomic_DNA"/>
</dbReference>
<name>A0AAN8UQL4_9MAGN</name>
<organism evidence="1 2">
    <name type="scientific">Dillenia turbinata</name>
    <dbReference type="NCBI Taxonomy" id="194707"/>
    <lineage>
        <taxon>Eukaryota</taxon>
        <taxon>Viridiplantae</taxon>
        <taxon>Streptophyta</taxon>
        <taxon>Embryophyta</taxon>
        <taxon>Tracheophyta</taxon>
        <taxon>Spermatophyta</taxon>
        <taxon>Magnoliopsida</taxon>
        <taxon>eudicotyledons</taxon>
        <taxon>Gunneridae</taxon>
        <taxon>Pentapetalae</taxon>
        <taxon>Dilleniales</taxon>
        <taxon>Dilleniaceae</taxon>
        <taxon>Dillenia</taxon>
    </lineage>
</organism>
<sequence length="123" mass="14118">MEEVAEKILPFLSENFLENSTPTSITKGTRRASSICCLRRQCHNIPPDQFLSTLRCEVIRTLVRDIDYSHALCFHSCDGSSVFHVYSKKGWVSFLPDKDALVVTIGDQMQNEFHSIVFLKYMK</sequence>
<comment type="caution">
    <text evidence="1">The sequence shown here is derived from an EMBL/GenBank/DDBJ whole genome shotgun (WGS) entry which is preliminary data.</text>
</comment>
<dbReference type="PANTHER" id="PTHR34945">
    <property type="entry name" value="2-OXOGLUTARATE (2OG) AND FE(II)-DEPENDENT OXYGENASE SUPERFAMILY PROTEIN"/>
    <property type="match status" value="1"/>
</dbReference>
<evidence type="ECO:0000313" key="1">
    <source>
        <dbReference type="EMBL" id="KAK6914827.1"/>
    </source>
</evidence>
<keyword evidence="2" id="KW-1185">Reference proteome</keyword>
<protein>
    <submittedName>
        <fullName evidence="1">Uncharacterized protein</fullName>
    </submittedName>
</protein>
<dbReference type="AlphaFoldDB" id="A0AAN8UQL4"/>
<proteinExistence type="predicted"/>
<dbReference type="Proteomes" id="UP001370490">
    <property type="component" value="Unassembled WGS sequence"/>
</dbReference>
<evidence type="ECO:0000313" key="2">
    <source>
        <dbReference type="Proteomes" id="UP001370490"/>
    </source>
</evidence>
<reference evidence="1 2" key="1">
    <citation type="submission" date="2023-12" db="EMBL/GenBank/DDBJ databases">
        <title>A high-quality genome assembly for Dillenia turbinata (Dilleniales).</title>
        <authorList>
            <person name="Chanderbali A."/>
        </authorList>
    </citation>
    <scope>NUCLEOTIDE SEQUENCE [LARGE SCALE GENOMIC DNA]</scope>
    <source>
        <strain evidence="1">LSX21</strain>
        <tissue evidence="1">Leaf</tissue>
    </source>
</reference>
<dbReference type="PANTHER" id="PTHR34945:SF8">
    <property type="entry name" value="DOWNSTREAM TARGET OF AGL15-4"/>
    <property type="match status" value="1"/>
</dbReference>
<gene>
    <name evidence="1" type="ORF">RJ641_019944</name>
</gene>